<dbReference type="PANTHER" id="PTHR11552">
    <property type="entry name" value="GLUCOSE-METHANOL-CHOLINE GMC OXIDOREDUCTASE"/>
    <property type="match status" value="1"/>
</dbReference>
<dbReference type="InterPro" id="IPR007867">
    <property type="entry name" value="GMC_OxRtase_C"/>
</dbReference>
<gene>
    <name evidence="3" type="ORF">Fcan01_22811</name>
</gene>
<comment type="caution">
    <text evidence="3">The sequence shown here is derived from an EMBL/GenBank/DDBJ whole genome shotgun (WGS) entry which is preliminary data.</text>
</comment>
<organism evidence="3 4">
    <name type="scientific">Folsomia candida</name>
    <name type="common">Springtail</name>
    <dbReference type="NCBI Taxonomy" id="158441"/>
    <lineage>
        <taxon>Eukaryota</taxon>
        <taxon>Metazoa</taxon>
        <taxon>Ecdysozoa</taxon>
        <taxon>Arthropoda</taxon>
        <taxon>Hexapoda</taxon>
        <taxon>Collembola</taxon>
        <taxon>Entomobryomorpha</taxon>
        <taxon>Isotomoidea</taxon>
        <taxon>Isotomidae</taxon>
        <taxon>Proisotominae</taxon>
        <taxon>Folsomia</taxon>
    </lineage>
</organism>
<dbReference type="EMBL" id="LNIX01000026">
    <property type="protein sequence ID" value="OXA42500.1"/>
    <property type="molecule type" value="Genomic_DNA"/>
</dbReference>
<dbReference type="SUPFAM" id="SSF54373">
    <property type="entry name" value="FAD-linked reductases, C-terminal domain"/>
    <property type="match status" value="1"/>
</dbReference>
<reference evidence="3 4" key="1">
    <citation type="submission" date="2015-12" db="EMBL/GenBank/DDBJ databases">
        <title>The genome of Folsomia candida.</title>
        <authorList>
            <person name="Faddeeva A."/>
            <person name="Derks M.F."/>
            <person name="Anvar Y."/>
            <person name="Smit S."/>
            <person name="Van Straalen N."/>
            <person name="Roelofs D."/>
        </authorList>
    </citation>
    <scope>NUCLEOTIDE SEQUENCE [LARGE SCALE GENOMIC DNA]</scope>
    <source>
        <strain evidence="3 4">VU population</strain>
        <tissue evidence="3">Whole body</tissue>
    </source>
</reference>
<evidence type="ECO:0000256" key="1">
    <source>
        <dbReference type="ARBA" id="ARBA00010790"/>
    </source>
</evidence>
<dbReference type="OrthoDB" id="7776036at2759"/>
<comment type="similarity">
    <text evidence="1">Belongs to the GMC oxidoreductase family.</text>
</comment>
<dbReference type="Pfam" id="PF05199">
    <property type="entry name" value="GMC_oxred_C"/>
    <property type="match status" value="1"/>
</dbReference>
<dbReference type="PANTHER" id="PTHR11552:SF147">
    <property type="entry name" value="CHOLINE DEHYDROGENASE, MITOCHONDRIAL"/>
    <property type="match status" value="1"/>
</dbReference>
<dbReference type="GO" id="GO:0050660">
    <property type="term" value="F:flavin adenine dinucleotide binding"/>
    <property type="evidence" value="ECO:0007669"/>
    <property type="project" value="InterPro"/>
</dbReference>
<sequence>MPGLGFNLWDHVMLVLTFRRNDGSYRDPDFEQELHKFQDNPRKHDGYLTHQRRTQAFAVSSRAKTDNEGDWGDLQVQMIDQPFIAENPGGAVWECSLSRPKSVGQFVFNTTAYLAGQTANGQLGNSNFKYFSDPTDMDALIEGINLAIKIMEGTEAFKGNNYTLDESFIPPACLEFPRRSPDLWKCVLKRLGTTQWHWSRTCKMGKENDPMAVVNSKME</sequence>
<keyword evidence="4" id="KW-1185">Reference proteome</keyword>
<dbReference type="Proteomes" id="UP000198287">
    <property type="component" value="Unassembled WGS sequence"/>
</dbReference>
<proteinExistence type="inferred from homology"/>
<protein>
    <submittedName>
        <fullName evidence="3">Glucose dehydrogenase [FAD, quinone]</fullName>
    </submittedName>
</protein>
<feature type="domain" description="Glucose-methanol-choline oxidoreductase C-terminal" evidence="2">
    <location>
        <begin position="127"/>
        <end position="218"/>
    </location>
</feature>
<dbReference type="InterPro" id="IPR012132">
    <property type="entry name" value="GMC_OxRdtase"/>
</dbReference>
<dbReference type="InterPro" id="IPR036188">
    <property type="entry name" value="FAD/NAD-bd_sf"/>
</dbReference>
<evidence type="ECO:0000313" key="3">
    <source>
        <dbReference type="EMBL" id="OXA42500.1"/>
    </source>
</evidence>
<dbReference type="GO" id="GO:0016614">
    <property type="term" value="F:oxidoreductase activity, acting on CH-OH group of donors"/>
    <property type="evidence" value="ECO:0007669"/>
    <property type="project" value="InterPro"/>
</dbReference>
<evidence type="ECO:0000259" key="2">
    <source>
        <dbReference type="Pfam" id="PF05199"/>
    </source>
</evidence>
<name>A0A226DBJ3_FOLCA</name>
<dbReference type="Gene3D" id="3.30.560.10">
    <property type="entry name" value="Glucose Oxidase, domain 3"/>
    <property type="match status" value="1"/>
</dbReference>
<accession>A0A226DBJ3</accession>
<evidence type="ECO:0000313" key="4">
    <source>
        <dbReference type="Proteomes" id="UP000198287"/>
    </source>
</evidence>
<dbReference type="AlphaFoldDB" id="A0A226DBJ3"/>
<dbReference type="Gene3D" id="3.50.50.60">
    <property type="entry name" value="FAD/NAD(P)-binding domain"/>
    <property type="match status" value="1"/>
</dbReference>